<dbReference type="Gene3D" id="3.40.50.11210">
    <property type="entry name" value="Rap/Ran-GAP"/>
    <property type="match status" value="1"/>
</dbReference>
<comment type="caution">
    <text evidence="7">The sequence shown here is derived from an EMBL/GenBank/DDBJ whole genome shotgun (WGS) entry which is preliminary data.</text>
</comment>
<dbReference type="InterPro" id="IPR036322">
    <property type="entry name" value="WD40_repeat_dom_sf"/>
</dbReference>
<dbReference type="EMBL" id="JAUCMV010000001">
    <property type="protein sequence ID" value="KAK0424218.1"/>
    <property type="molecule type" value="Genomic_DNA"/>
</dbReference>
<dbReference type="SMART" id="SM00320">
    <property type="entry name" value="WD40"/>
    <property type="match status" value="5"/>
</dbReference>
<dbReference type="PANTHER" id="PTHR10063:SF11">
    <property type="entry name" value="RHO GTPASE-ACTIVATING PROTEIN CG5521-RELATED"/>
    <property type="match status" value="1"/>
</dbReference>
<dbReference type="InterPro" id="IPR035974">
    <property type="entry name" value="Rap/Ran-GAP_sf"/>
</dbReference>
<dbReference type="PRINTS" id="PR00320">
    <property type="entry name" value="GPROTEINBRPT"/>
</dbReference>
<feature type="region of interest" description="Disordered" evidence="5">
    <location>
        <begin position="819"/>
        <end position="870"/>
    </location>
</feature>
<dbReference type="Pfam" id="PF00400">
    <property type="entry name" value="WD40"/>
    <property type="match status" value="3"/>
</dbReference>
<evidence type="ECO:0000256" key="3">
    <source>
        <dbReference type="ARBA" id="ARBA00022737"/>
    </source>
</evidence>
<feature type="repeat" description="WD" evidence="4">
    <location>
        <begin position="71"/>
        <end position="112"/>
    </location>
</feature>
<dbReference type="GO" id="GO:0051056">
    <property type="term" value="P:regulation of small GTPase mediated signal transduction"/>
    <property type="evidence" value="ECO:0007669"/>
    <property type="project" value="InterPro"/>
</dbReference>
<dbReference type="GO" id="GO:0005634">
    <property type="term" value="C:nucleus"/>
    <property type="evidence" value="ECO:0007669"/>
    <property type="project" value="InterPro"/>
</dbReference>
<dbReference type="PROSITE" id="PS00678">
    <property type="entry name" value="WD_REPEATS_1"/>
    <property type="match status" value="3"/>
</dbReference>
<dbReference type="Proteomes" id="UP001175271">
    <property type="component" value="Unassembled WGS sequence"/>
</dbReference>
<dbReference type="SUPFAM" id="SSF50978">
    <property type="entry name" value="WD40 repeat-like"/>
    <property type="match status" value="1"/>
</dbReference>
<keyword evidence="2 4" id="KW-0853">WD repeat</keyword>
<feature type="domain" description="Rap-GAP" evidence="6">
    <location>
        <begin position="1382"/>
        <end position="1584"/>
    </location>
</feature>
<protein>
    <recommendedName>
        <fullName evidence="6">Rap-GAP domain-containing protein</fullName>
    </recommendedName>
</protein>
<dbReference type="InterPro" id="IPR019775">
    <property type="entry name" value="WD40_repeat_CS"/>
</dbReference>
<dbReference type="InterPro" id="IPR016024">
    <property type="entry name" value="ARM-type_fold"/>
</dbReference>
<dbReference type="InterPro" id="IPR027107">
    <property type="entry name" value="Tuberin/Ral-act_asu"/>
</dbReference>
<evidence type="ECO:0000256" key="4">
    <source>
        <dbReference type="PROSITE-ProRule" id="PRU00221"/>
    </source>
</evidence>
<evidence type="ECO:0000313" key="8">
    <source>
        <dbReference type="Proteomes" id="UP001175271"/>
    </source>
</evidence>
<accession>A0AA39M832</accession>
<dbReference type="PANTHER" id="PTHR10063">
    <property type="entry name" value="TUBERIN"/>
    <property type="match status" value="1"/>
</dbReference>
<dbReference type="InterPro" id="IPR000331">
    <property type="entry name" value="Rap/Ran_GAP_dom"/>
</dbReference>
<keyword evidence="8" id="KW-1185">Reference proteome</keyword>
<evidence type="ECO:0000256" key="5">
    <source>
        <dbReference type="SAM" id="MobiDB-lite"/>
    </source>
</evidence>
<proteinExistence type="predicted"/>
<feature type="repeat" description="WD" evidence="4">
    <location>
        <begin position="203"/>
        <end position="238"/>
    </location>
</feature>
<dbReference type="FunFam" id="3.40.50.11210:FF:000001">
    <property type="entry name" value="Ral GTPase-activating protein subunit alpha-1 isoform 1"/>
    <property type="match status" value="1"/>
</dbReference>
<dbReference type="InterPro" id="IPR001680">
    <property type="entry name" value="WD40_rpt"/>
</dbReference>
<dbReference type="PROSITE" id="PS50294">
    <property type="entry name" value="WD_REPEATS_REGION"/>
    <property type="match status" value="2"/>
</dbReference>
<dbReference type="SUPFAM" id="SSF111347">
    <property type="entry name" value="Rap/Ran-GAP"/>
    <property type="match status" value="1"/>
</dbReference>
<evidence type="ECO:0000313" key="7">
    <source>
        <dbReference type="EMBL" id="KAK0424218.1"/>
    </source>
</evidence>
<dbReference type="GO" id="GO:0005096">
    <property type="term" value="F:GTPase activator activity"/>
    <property type="evidence" value="ECO:0007669"/>
    <property type="project" value="UniProtKB-KW"/>
</dbReference>
<evidence type="ECO:0000256" key="1">
    <source>
        <dbReference type="ARBA" id="ARBA00022468"/>
    </source>
</evidence>
<feature type="compositionally biased region" description="Basic and acidic residues" evidence="5">
    <location>
        <begin position="821"/>
        <end position="837"/>
    </location>
</feature>
<dbReference type="PROSITE" id="PS50082">
    <property type="entry name" value="WD_REPEATS_2"/>
    <property type="match status" value="4"/>
</dbReference>
<feature type="repeat" description="WD" evidence="4">
    <location>
        <begin position="1"/>
        <end position="27"/>
    </location>
</feature>
<feature type="repeat" description="WD" evidence="4">
    <location>
        <begin position="275"/>
        <end position="303"/>
    </location>
</feature>
<dbReference type="GO" id="GO:0005737">
    <property type="term" value="C:cytoplasm"/>
    <property type="evidence" value="ECO:0007669"/>
    <property type="project" value="TreeGrafter"/>
</dbReference>
<evidence type="ECO:0000259" key="6">
    <source>
        <dbReference type="PROSITE" id="PS50085"/>
    </source>
</evidence>
<dbReference type="Pfam" id="PF02145">
    <property type="entry name" value="Rap_GAP"/>
    <property type="match status" value="1"/>
</dbReference>
<name>A0AA39M832_9BILA</name>
<dbReference type="SUPFAM" id="SSF48371">
    <property type="entry name" value="ARM repeat"/>
    <property type="match status" value="1"/>
</dbReference>
<keyword evidence="1" id="KW-0343">GTPase activation</keyword>
<dbReference type="InterPro" id="IPR020472">
    <property type="entry name" value="WD40_PAC1"/>
</dbReference>
<dbReference type="Gene3D" id="2.130.10.10">
    <property type="entry name" value="YVTN repeat-like/Quinoprotein amine dehydrogenase"/>
    <property type="match status" value="1"/>
</dbReference>
<organism evidence="7 8">
    <name type="scientific">Steinernema hermaphroditum</name>
    <dbReference type="NCBI Taxonomy" id="289476"/>
    <lineage>
        <taxon>Eukaryota</taxon>
        <taxon>Metazoa</taxon>
        <taxon>Ecdysozoa</taxon>
        <taxon>Nematoda</taxon>
        <taxon>Chromadorea</taxon>
        <taxon>Rhabditida</taxon>
        <taxon>Tylenchina</taxon>
        <taxon>Panagrolaimomorpha</taxon>
        <taxon>Strongyloidoidea</taxon>
        <taxon>Steinernematidae</taxon>
        <taxon>Steinernema</taxon>
    </lineage>
</organism>
<dbReference type="PROSITE" id="PS50085">
    <property type="entry name" value="RAPGAP"/>
    <property type="match status" value="1"/>
</dbReference>
<dbReference type="InterPro" id="IPR015943">
    <property type="entry name" value="WD40/YVTN_repeat-like_dom_sf"/>
</dbReference>
<evidence type="ECO:0000256" key="2">
    <source>
        <dbReference type="ARBA" id="ARBA00022574"/>
    </source>
</evidence>
<sequence>MHPILASASYDATIRFWDLQSGNPIESVTNKDGQVNAMEISPDGTLMALAGWQNLRLIDLYKKMTIANVDAQSLARNVTSLCFVPESTRLLSGGEDQRIRLWNTRGGQLQCEKFIDLPAVINSVCVHPNQTTVFATDGQGCAYQWDTRTHQPWPIPISGMNFGEHFISIAVNSIGNKVTAASNHGRLFTWDISAGSIDAKQVIQAHDTYITRVRYTPNGERLATTSADGSVCIWDANNLENGKPLAKYEEKIPENTDKSKQHSVGWVWDCAFTSSSSSKYMIAASTDGILRIWDMPAARVHRYYVHRDTTSRAKHFKLALESLCVQERRQLVDDYSFETFHLVDSLLLQADLSSADSPTALDAENALWTLEQVLCLAPELVGKGWQRNAIELALKKALCPQNMLAVRKFAIRLFIMWYQSLAAFNNVTPELDTVFQSLLPYFPLQSGKNTEDIVQRYCDGTTSMNGCGPSPARVAPLIPNSAAGMQPNAKERAQILQVYLDKFFDYCTRETMRIEWHDETRRFECARFLLDRVISLYVAEVFDDLEGSGIDVFGGWEGSADTVAVLDTADPVVIARYWIIRWMTNIASAQLNDASPGFKLFRKAMFASHKATNTLLTLMREAMLLPLPCSNVINKVLTLIRYWLLQTEFPPFVESGAVTLESSSLLLIHLATSFFHSPYLKAAGDRLQSAVQLTNFILQIARDLANPTHVLSRPLPSSVWSELVRRVAAAVSACCTRSDAYSRATAGGFTLTLLGLCVFVCAIREVELEDKQWDEVMAVFRAGSWAHMTEQWSRVVDSVTRALILNLFAIDVSPNAALTSQKEEQTGSTSRLRDRSDTNTASSGVPGDSASIDEHSGADGSESVQSAEDGDIHSVVQSTGQSAVWLRVWMRIVNLVDHTNPAHTQILIQTISRCIETLVSISCANVLVQWITLRLLHLGSTQQPHAIPALCSVLRASDPSNLIQAHVLLNLSNALQSDSASFVLEKVPEMDLDHLAIISPVALTALERLVKNAECSPRSVQVAALLAPDYPAAELLLFDLLQNCSSEEESNLPSLALCVNALALMAIDRGDAKLAAKIFEVLIEHHRRLIPILCSDLVEQFPRLGQRAALASLMDNALDALDNPREINEIEWQLSTLALDGKSAVKLPKLLAKLRKTNSKFLEGLLVTSAGQFPLPGFSVSLWNSLEPVGIPTSVSVQSTEKMLHQNIFARSGFSILTANKDLVDTVTTRTVVGRHCWQIKDEGDEQHENRNVNDWLAKVAQRRAPLASSNSSSGILGVMADPFQDLASFAPPQKQSLDCTPMLAFLQKCARRPFSGHAPPTPVRSKSDAAMTLVAAASVAAFDVSPENYTEDRSLAWRQFASNFQLIQSAANVPSNYIRDLRHLDGTLAREAHKVAVIYVAPGQEDKASILGNSEGSEAFNQFVDGLGWTIVSGPGHTGYSGGLSAAGHQIPYYASGNCELVFHVSTRLGGDMTHKLRHIGNDEVHVVWSEHHRSYRRDTIATSFCDVLIVLQKISSTLVRVHIEKQKPMEFGPLFDGAHIHIRQLPHLVRDTVINASRVNRLERRPDTDRPNRYREKVFAETTRQLSAMSPSATISHFYVPSLKS</sequence>
<keyword evidence="3" id="KW-0677">Repeat</keyword>
<reference evidence="7" key="1">
    <citation type="submission" date="2023-06" db="EMBL/GenBank/DDBJ databases">
        <title>Genomic analysis of the entomopathogenic nematode Steinernema hermaphroditum.</title>
        <authorList>
            <person name="Schwarz E.M."/>
            <person name="Heppert J.K."/>
            <person name="Baniya A."/>
            <person name="Schwartz H.T."/>
            <person name="Tan C.-H."/>
            <person name="Antoshechkin I."/>
            <person name="Sternberg P.W."/>
            <person name="Goodrich-Blair H."/>
            <person name="Dillman A.R."/>
        </authorList>
    </citation>
    <scope>NUCLEOTIDE SEQUENCE</scope>
    <source>
        <strain evidence="7">PS9179</strain>
        <tissue evidence="7">Whole animal</tissue>
    </source>
</reference>
<gene>
    <name evidence="7" type="ORF">QR680_008553</name>
</gene>